<feature type="chain" id="PRO_5034963912" evidence="1">
    <location>
        <begin position="28"/>
        <end position="97"/>
    </location>
</feature>
<dbReference type="EMBL" id="JAEPRD010000259">
    <property type="protein sequence ID" value="KAG2192941.1"/>
    <property type="molecule type" value="Genomic_DNA"/>
</dbReference>
<evidence type="ECO:0000256" key="1">
    <source>
        <dbReference type="SAM" id="SignalP"/>
    </source>
</evidence>
<name>A0A8H7QI94_9FUNG</name>
<keyword evidence="3" id="KW-1185">Reference proteome</keyword>
<evidence type="ECO:0000313" key="2">
    <source>
        <dbReference type="EMBL" id="KAG2192941.1"/>
    </source>
</evidence>
<evidence type="ECO:0000313" key="3">
    <source>
        <dbReference type="Proteomes" id="UP000603453"/>
    </source>
</evidence>
<accession>A0A8H7QI94</accession>
<comment type="caution">
    <text evidence="2">The sequence shown here is derived from an EMBL/GenBank/DDBJ whole genome shotgun (WGS) entry which is preliminary data.</text>
</comment>
<reference evidence="2" key="1">
    <citation type="submission" date="2020-12" db="EMBL/GenBank/DDBJ databases">
        <title>Metabolic potential, ecology and presence of endohyphal bacteria is reflected in genomic diversity of Mucoromycotina.</title>
        <authorList>
            <person name="Muszewska A."/>
            <person name="Okrasinska A."/>
            <person name="Steczkiewicz K."/>
            <person name="Drgas O."/>
            <person name="Orlowska M."/>
            <person name="Perlinska-Lenart U."/>
            <person name="Aleksandrzak-Piekarczyk T."/>
            <person name="Szatraj K."/>
            <person name="Zielenkiewicz U."/>
            <person name="Pilsyk S."/>
            <person name="Malc E."/>
            <person name="Mieczkowski P."/>
            <person name="Kruszewska J.S."/>
            <person name="Biernat P."/>
            <person name="Pawlowska J."/>
        </authorList>
    </citation>
    <scope>NUCLEOTIDE SEQUENCE</scope>
    <source>
        <strain evidence="2">WA0000017839</strain>
    </source>
</reference>
<organism evidence="2 3">
    <name type="scientific">Mucor saturninus</name>
    <dbReference type="NCBI Taxonomy" id="64648"/>
    <lineage>
        <taxon>Eukaryota</taxon>
        <taxon>Fungi</taxon>
        <taxon>Fungi incertae sedis</taxon>
        <taxon>Mucoromycota</taxon>
        <taxon>Mucoromycotina</taxon>
        <taxon>Mucoromycetes</taxon>
        <taxon>Mucorales</taxon>
        <taxon>Mucorineae</taxon>
        <taxon>Mucoraceae</taxon>
        <taxon>Mucor</taxon>
    </lineage>
</organism>
<dbReference type="Proteomes" id="UP000603453">
    <property type="component" value="Unassembled WGS sequence"/>
</dbReference>
<dbReference type="AlphaFoldDB" id="A0A8H7QI94"/>
<gene>
    <name evidence="2" type="ORF">INT47_001305</name>
</gene>
<sequence>MLGNTLRFSLLLVSCTLLSLMVTNVDAITVCCVDEDFNCIAEKTAAQCVSAGLTVTEGSYCEVGDLEKETSQEILDQRAAFANGCGGDGYFNIITEN</sequence>
<feature type="signal peptide" evidence="1">
    <location>
        <begin position="1"/>
        <end position="27"/>
    </location>
</feature>
<proteinExistence type="predicted"/>
<protein>
    <submittedName>
        <fullName evidence="2">Uncharacterized protein</fullName>
    </submittedName>
</protein>
<keyword evidence="1" id="KW-0732">Signal</keyword>